<evidence type="ECO:0000256" key="1">
    <source>
        <dbReference type="SAM" id="MobiDB-lite"/>
    </source>
</evidence>
<feature type="compositionally biased region" description="Polar residues" evidence="1">
    <location>
        <begin position="19"/>
        <end position="33"/>
    </location>
</feature>
<evidence type="ECO:0000313" key="2">
    <source>
        <dbReference type="EMBL" id="ESE41299.1"/>
    </source>
</evidence>
<evidence type="ECO:0000313" key="3">
    <source>
        <dbReference type="Proteomes" id="UP000017548"/>
    </source>
</evidence>
<reference evidence="2 3" key="1">
    <citation type="journal article" date="2013" name="Genome Announc.">
        <title>Draft Genome Sequence of Shewanella decolorationis S12, a Dye-Degrading Bacterium Isolated from a Wastewater Treatment Plant.</title>
        <authorList>
            <person name="Xu M."/>
            <person name="Fang Y."/>
            <person name="Liu J."/>
            <person name="Chen X."/>
            <person name="Sun G."/>
            <person name="Guo J."/>
            <person name="Hua Z."/>
            <person name="Tu Q."/>
            <person name="Wu L."/>
            <person name="Zhou J."/>
            <person name="Liu X."/>
        </authorList>
    </citation>
    <scope>NUCLEOTIDE SEQUENCE [LARGE SCALE GENOMIC DNA]</scope>
    <source>
        <strain evidence="2 3">S12</strain>
    </source>
</reference>
<comment type="caution">
    <text evidence="2">The sequence shown here is derived from an EMBL/GenBank/DDBJ whole genome shotgun (WGS) entry which is preliminary data.</text>
</comment>
<protein>
    <submittedName>
        <fullName evidence="2">Uncharacterized protein</fullName>
    </submittedName>
</protein>
<feature type="region of interest" description="Disordered" evidence="1">
    <location>
        <begin position="1"/>
        <end position="47"/>
    </location>
</feature>
<feature type="compositionally biased region" description="Basic and acidic residues" evidence="1">
    <location>
        <begin position="1"/>
        <end position="10"/>
    </location>
</feature>
<dbReference type="Proteomes" id="UP000017548">
    <property type="component" value="Unassembled WGS sequence"/>
</dbReference>
<dbReference type="EMBL" id="AXZL01000066">
    <property type="protein sequence ID" value="ESE41299.1"/>
    <property type="molecule type" value="Genomic_DNA"/>
</dbReference>
<keyword evidence="3" id="KW-1185">Reference proteome</keyword>
<sequence>MPSRFSKIDEENGAAPSSIYRSSRIDNTLQSKKAANPQKRTLNDAIG</sequence>
<gene>
    <name evidence="2" type="ORF">SHD_2209</name>
</gene>
<proteinExistence type="predicted"/>
<name>A0ABP2Z731_9GAMM</name>
<accession>A0ABP2Z731</accession>
<organism evidence="2 3">
    <name type="scientific">Shewanella decolorationis S12</name>
    <dbReference type="NCBI Taxonomy" id="1353536"/>
    <lineage>
        <taxon>Bacteria</taxon>
        <taxon>Pseudomonadati</taxon>
        <taxon>Pseudomonadota</taxon>
        <taxon>Gammaproteobacteria</taxon>
        <taxon>Alteromonadales</taxon>
        <taxon>Shewanellaceae</taxon>
        <taxon>Shewanella</taxon>
    </lineage>
</organism>